<dbReference type="Pfam" id="PF00005">
    <property type="entry name" value="ABC_tran"/>
    <property type="match status" value="1"/>
</dbReference>
<reference evidence="6 7" key="1">
    <citation type="journal article" date="2015" name="Nature">
        <title>rRNA introns, odd ribosomes, and small enigmatic genomes across a large radiation of phyla.</title>
        <authorList>
            <person name="Brown C.T."/>
            <person name="Hug L.A."/>
            <person name="Thomas B.C."/>
            <person name="Sharon I."/>
            <person name="Castelle C.J."/>
            <person name="Singh A."/>
            <person name="Wilkins M.J."/>
            <person name="Williams K.H."/>
            <person name="Banfield J.F."/>
        </authorList>
    </citation>
    <scope>NUCLEOTIDE SEQUENCE [LARGE SCALE GENOMIC DNA]</scope>
</reference>
<keyword evidence="4" id="KW-0067">ATP-binding</keyword>
<evidence type="ECO:0000313" key="7">
    <source>
        <dbReference type="Proteomes" id="UP000034256"/>
    </source>
</evidence>
<dbReference type="EMBL" id="LCCF01000001">
    <property type="protein sequence ID" value="KKS25597.1"/>
    <property type="molecule type" value="Genomic_DNA"/>
</dbReference>
<evidence type="ECO:0000256" key="1">
    <source>
        <dbReference type="ARBA" id="ARBA00005417"/>
    </source>
</evidence>
<evidence type="ECO:0000256" key="4">
    <source>
        <dbReference type="ARBA" id="ARBA00022840"/>
    </source>
</evidence>
<evidence type="ECO:0000313" key="6">
    <source>
        <dbReference type="EMBL" id="KKS25597.1"/>
    </source>
</evidence>
<keyword evidence="2" id="KW-0813">Transport</keyword>
<comment type="similarity">
    <text evidence="1">Belongs to the ABC transporter superfamily.</text>
</comment>
<dbReference type="SUPFAM" id="SSF52540">
    <property type="entry name" value="P-loop containing nucleoside triphosphate hydrolases"/>
    <property type="match status" value="1"/>
</dbReference>
<dbReference type="PANTHER" id="PTHR42734">
    <property type="entry name" value="METAL TRANSPORT SYSTEM ATP-BINDING PROTEIN TM_0124-RELATED"/>
    <property type="match status" value="1"/>
</dbReference>
<dbReference type="InterPro" id="IPR003439">
    <property type="entry name" value="ABC_transporter-like_ATP-bd"/>
</dbReference>
<evidence type="ECO:0000256" key="2">
    <source>
        <dbReference type="ARBA" id="ARBA00022448"/>
    </source>
</evidence>
<accession>A0A0G0XMC2</accession>
<name>A0A0G0XMC2_9BACT</name>
<dbReference type="GO" id="GO:0016887">
    <property type="term" value="F:ATP hydrolysis activity"/>
    <property type="evidence" value="ECO:0007669"/>
    <property type="project" value="InterPro"/>
</dbReference>
<organism evidence="6 7">
    <name type="scientific">Candidatus Wolfebacteria bacterium GW2011_GWA2_42_10</name>
    <dbReference type="NCBI Taxonomy" id="1619004"/>
    <lineage>
        <taxon>Bacteria</taxon>
        <taxon>Candidatus Wolfeibacteriota</taxon>
    </lineage>
</organism>
<evidence type="ECO:0000259" key="5">
    <source>
        <dbReference type="PROSITE" id="PS50893"/>
    </source>
</evidence>
<dbReference type="InterPro" id="IPR003593">
    <property type="entry name" value="AAA+_ATPase"/>
</dbReference>
<dbReference type="GO" id="GO:0005524">
    <property type="term" value="F:ATP binding"/>
    <property type="evidence" value="ECO:0007669"/>
    <property type="project" value="UniProtKB-KW"/>
</dbReference>
<dbReference type="Gene3D" id="3.40.50.300">
    <property type="entry name" value="P-loop containing nucleotide triphosphate hydrolases"/>
    <property type="match status" value="1"/>
</dbReference>
<sequence>MKILEIKNLNVRLGGTKVLEDINFEVEKGEVLAIIGPNGAGKTVLLKTLLGILPYKGEIKWQPNIKIGYVPQRMDIETDIPLTVAEFLKLRGKIVSDENIKEKLKNVGLNENILKSGLGKISIGQRQRILVAFSTLNDPDVLLFDEPTADIDIAGQESIYKMLHQLQKSFDFTVILVSHDLNVVYRYADKVLCLNKKNICLGTPKEIFNTEQLLNLYGGEKGFYAHKHQ</sequence>
<comment type="caution">
    <text evidence="6">The sequence shown here is derived from an EMBL/GenBank/DDBJ whole genome shotgun (WGS) entry which is preliminary data.</text>
</comment>
<dbReference type="SMART" id="SM00382">
    <property type="entry name" value="AAA"/>
    <property type="match status" value="1"/>
</dbReference>
<proteinExistence type="inferred from homology"/>
<evidence type="ECO:0000256" key="3">
    <source>
        <dbReference type="ARBA" id="ARBA00022741"/>
    </source>
</evidence>
<gene>
    <name evidence="6" type="ORF">UU85_C0001G0027</name>
</gene>
<protein>
    <recommendedName>
        <fullName evidence="5">ABC transporter domain-containing protein</fullName>
    </recommendedName>
</protein>
<feature type="domain" description="ABC transporter" evidence="5">
    <location>
        <begin position="4"/>
        <end position="221"/>
    </location>
</feature>
<dbReference type="AlphaFoldDB" id="A0A0G0XMC2"/>
<dbReference type="InterPro" id="IPR027417">
    <property type="entry name" value="P-loop_NTPase"/>
</dbReference>
<keyword evidence="3" id="KW-0547">Nucleotide-binding</keyword>
<dbReference type="PROSITE" id="PS50893">
    <property type="entry name" value="ABC_TRANSPORTER_2"/>
    <property type="match status" value="1"/>
</dbReference>
<dbReference type="PANTHER" id="PTHR42734:SF17">
    <property type="entry name" value="METAL TRANSPORT SYSTEM ATP-BINDING PROTEIN TM_0124-RELATED"/>
    <property type="match status" value="1"/>
</dbReference>
<dbReference type="InterPro" id="IPR050153">
    <property type="entry name" value="Metal_Ion_Import_ABC"/>
</dbReference>
<dbReference type="Proteomes" id="UP000034256">
    <property type="component" value="Unassembled WGS sequence"/>
</dbReference>